<dbReference type="NCBIfam" id="NF033788">
    <property type="entry name" value="HTH_metalloreg"/>
    <property type="match status" value="1"/>
</dbReference>
<dbReference type="EMBL" id="UZWD01000034">
    <property type="protein sequence ID" value="VDS05646.1"/>
    <property type="molecule type" value="Genomic_DNA"/>
</dbReference>
<protein>
    <submittedName>
        <fullName evidence="2">Transcriptional repressor SdpR</fullName>
    </submittedName>
</protein>
<dbReference type="Gene3D" id="1.10.10.10">
    <property type="entry name" value="Winged helix-like DNA-binding domain superfamily/Winged helix DNA-binding domain"/>
    <property type="match status" value="1"/>
</dbReference>
<sequence length="109" mass="12385">MSAPLPHDLLFRSLADPTRRAIFERLCRDGEQTVGALTDWAGVSQPTVSKHLVVLRQAGLVQDRHAGRQTHYTARTDALAPLLDWTREMTSFWNTRLDALENTLTRMDQ</sequence>
<dbReference type="RefSeq" id="WP_126151175.1">
    <property type="nucleotide sequence ID" value="NZ_JBHTMH010000005.1"/>
</dbReference>
<dbReference type="Pfam" id="PF12840">
    <property type="entry name" value="HTH_20"/>
    <property type="match status" value="1"/>
</dbReference>
<name>A0A447IDU4_9HYPH</name>
<dbReference type="Proteomes" id="UP000268844">
    <property type="component" value="Unassembled WGS sequence"/>
</dbReference>
<proteinExistence type="predicted"/>
<dbReference type="SUPFAM" id="SSF46785">
    <property type="entry name" value="Winged helix' DNA-binding domain"/>
    <property type="match status" value="1"/>
</dbReference>
<keyword evidence="3" id="KW-1185">Reference proteome</keyword>
<organism evidence="2 3">
    <name type="scientific">Devosia equisanguinis</name>
    <dbReference type="NCBI Taxonomy" id="2490941"/>
    <lineage>
        <taxon>Bacteria</taxon>
        <taxon>Pseudomonadati</taxon>
        <taxon>Pseudomonadota</taxon>
        <taxon>Alphaproteobacteria</taxon>
        <taxon>Hyphomicrobiales</taxon>
        <taxon>Devosiaceae</taxon>
        <taxon>Devosia</taxon>
    </lineage>
</organism>
<accession>A0A447IDU4</accession>
<evidence type="ECO:0000313" key="3">
    <source>
        <dbReference type="Proteomes" id="UP000268844"/>
    </source>
</evidence>
<dbReference type="CDD" id="cd00090">
    <property type="entry name" value="HTH_ARSR"/>
    <property type="match status" value="1"/>
</dbReference>
<dbReference type="GO" id="GO:0003700">
    <property type="term" value="F:DNA-binding transcription factor activity"/>
    <property type="evidence" value="ECO:0007669"/>
    <property type="project" value="InterPro"/>
</dbReference>
<evidence type="ECO:0000259" key="1">
    <source>
        <dbReference type="PROSITE" id="PS50987"/>
    </source>
</evidence>
<feature type="domain" description="HTH arsR-type" evidence="1">
    <location>
        <begin position="1"/>
        <end position="94"/>
    </location>
</feature>
<evidence type="ECO:0000313" key="2">
    <source>
        <dbReference type="EMBL" id="VDS05646.1"/>
    </source>
</evidence>
<dbReference type="AlphaFoldDB" id="A0A447IDU4"/>
<dbReference type="InterPro" id="IPR001845">
    <property type="entry name" value="HTH_ArsR_DNA-bd_dom"/>
</dbReference>
<dbReference type="PANTHER" id="PTHR38600:SF2">
    <property type="entry name" value="SLL0088 PROTEIN"/>
    <property type="match status" value="1"/>
</dbReference>
<reference evidence="2 3" key="1">
    <citation type="submission" date="2018-12" db="EMBL/GenBank/DDBJ databases">
        <authorList>
            <person name="Criscuolo A."/>
        </authorList>
    </citation>
    <scope>NUCLEOTIDE SEQUENCE [LARGE SCALE GENOMIC DNA]</scope>
    <source>
        <strain evidence="2">ACIP1116281</strain>
    </source>
</reference>
<dbReference type="InterPro" id="IPR011991">
    <property type="entry name" value="ArsR-like_HTH"/>
</dbReference>
<dbReference type="InterPro" id="IPR036390">
    <property type="entry name" value="WH_DNA-bd_sf"/>
</dbReference>
<gene>
    <name evidence="2" type="primary">sdpR_1</name>
    <name evidence="2" type="ORF">DEVEQU_02789</name>
</gene>
<dbReference type="InterPro" id="IPR036388">
    <property type="entry name" value="WH-like_DNA-bd_sf"/>
</dbReference>
<dbReference type="PANTHER" id="PTHR38600">
    <property type="entry name" value="TRANSCRIPTIONAL REGULATORY PROTEIN"/>
    <property type="match status" value="1"/>
</dbReference>
<dbReference type="PRINTS" id="PR00778">
    <property type="entry name" value="HTHARSR"/>
</dbReference>
<dbReference type="OrthoDB" id="9798998at2"/>
<dbReference type="PROSITE" id="PS50987">
    <property type="entry name" value="HTH_ARSR_2"/>
    <property type="match status" value="1"/>
</dbReference>
<dbReference type="SMART" id="SM00418">
    <property type="entry name" value="HTH_ARSR"/>
    <property type="match status" value="1"/>
</dbReference>